<evidence type="ECO:0008006" key="2">
    <source>
        <dbReference type="Google" id="ProtNLM"/>
    </source>
</evidence>
<feature type="non-terminal residue" evidence="1">
    <location>
        <position position="1"/>
    </location>
</feature>
<organism evidence="1">
    <name type="scientific">marine metagenome</name>
    <dbReference type="NCBI Taxonomy" id="408172"/>
    <lineage>
        <taxon>unclassified sequences</taxon>
        <taxon>metagenomes</taxon>
        <taxon>ecological metagenomes</taxon>
    </lineage>
</organism>
<dbReference type="SUPFAM" id="SSF51735">
    <property type="entry name" value="NAD(P)-binding Rossmann-fold domains"/>
    <property type="match status" value="1"/>
</dbReference>
<evidence type="ECO:0000313" key="1">
    <source>
        <dbReference type="EMBL" id="SVC95139.1"/>
    </source>
</evidence>
<name>A0A382RBS4_9ZZZZ</name>
<dbReference type="AlphaFoldDB" id="A0A382RBS4"/>
<proteinExistence type="predicted"/>
<dbReference type="InterPro" id="IPR036291">
    <property type="entry name" value="NAD(P)-bd_dom_sf"/>
</dbReference>
<protein>
    <recommendedName>
        <fullName evidence="2">NAD-dependent epimerase/dehydratase domain-containing protein</fullName>
    </recommendedName>
</protein>
<accession>A0A382RBS4</accession>
<dbReference type="EMBL" id="UINC01120573">
    <property type="protein sequence ID" value="SVC95139.1"/>
    <property type="molecule type" value="Genomic_DNA"/>
</dbReference>
<dbReference type="Gene3D" id="3.40.50.720">
    <property type="entry name" value="NAD(P)-binding Rossmann-like Domain"/>
    <property type="match status" value="1"/>
</dbReference>
<gene>
    <name evidence="1" type="ORF">METZ01_LOCUS347993</name>
</gene>
<reference evidence="1" key="1">
    <citation type="submission" date="2018-05" db="EMBL/GenBank/DDBJ databases">
        <authorList>
            <person name="Lanie J.A."/>
            <person name="Ng W.-L."/>
            <person name="Kazmierczak K.M."/>
            <person name="Andrzejewski T.M."/>
            <person name="Davidsen T.M."/>
            <person name="Wayne K.J."/>
            <person name="Tettelin H."/>
            <person name="Glass J.I."/>
            <person name="Rusch D."/>
            <person name="Podicherti R."/>
            <person name="Tsui H.-C.T."/>
            <person name="Winkler M.E."/>
        </authorList>
    </citation>
    <scope>NUCLEOTIDE SEQUENCE</scope>
</reference>
<sequence>DLVINMLCGMAVAQKQVILNSNGQAWRPHLHIEDACQAIKCCIDWDYRDGKLMVLNVGRNDNNYKILDIAELIASKVSGCELSFLGQSTIDDPENLVKDRKIQDGVDKRTYQVSFNRIHEILPQFNALWSLEVGIENLIEQLEYWELNKAKFKQRDFYRLQQVEHLHRTNQLDRELNIKW</sequence>